<dbReference type="PANTHER" id="PTHR34597:SF1">
    <property type="entry name" value="HEME_HEMOPEXIN TRANSPORTER PROTEIN HUXB"/>
    <property type="match status" value="1"/>
</dbReference>
<accession>A0A1I9YQ95</accession>
<reference evidence="8" key="1">
    <citation type="submission" date="2016-09" db="EMBL/GenBank/DDBJ databases">
        <title>The Complete Genome of Burkholderia sprentiae wsm5005.</title>
        <authorList>
            <person name="De Meyer S."/>
            <person name="Wang P."/>
            <person name="Terpolilli J."/>
        </authorList>
    </citation>
    <scope>NUCLEOTIDE SEQUENCE [LARGE SCALE GENOMIC DNA]</scope>
    <source>
        <strain evidence="8">WSM5005</strain>
    </source>
</reference>
<feature type="signal peptide" evidence="5">
    <location>
        <begin position="1"/>
        <end position="45"/>
    </location>
</feature>
<dbReference type="InterPro" id="IPR005565">
    <property type="entry name" value="Hemolysn_activator_HlyB_C"/>
</dbReference>
<keyword evidence="1" id="KW-1134">Transmembrane beta strand</keyword>
<dbReference type="Gene3D" id="2.40.160.50">
    <property type="entry name" value="membrane protein fhac: a member of the omp85/tpsb transporter family"/>
    <property type="match status" value="1"/>
</dbReference>
<dbReference type="OrthoDB" id="572300at2"/>
<dbReference type="Proteomes" id="UP000179860">
    <property type="component" value="Chromosome 2"/>
</dbReference>
<keyword evidence="1" id="KW-0472">Membrane</keyword>
<dbReference type="GO" id="GO:0098046">
    <property type="term" value="C:type V protein secretion system complex"/>
    <property type="evidence" value="ECO:0007669"/>
    <property type="project" value="TreeGrafter"/>
</dbReference>
<keyword evidence="9" id="KW-1185">Reference proteome</keyword>
<dbReference type="EMBL" id="CP017562">
    <property type="protein sequence ID" value="APA89113.2"/>
    <property type="molecule type" value="Genomic_DNA"/>
</dbReference>
<evidence type="ECO:0000313" key="8">
    <source>
        <dbReference type="EMBL" id="APA89113.2"/>
    </source>
</evidence>
<evidence type="ECO:0000256" key="1">
    <source>
        <dbReference type="ARBA" id="ARBA00022452"/>
    </source>
</evidence>
<reference evidence="8" key="2">
    <citation type="submission" date="2021-06" db="EMBL/GenBank/DDBJ databases">
        <authorList>
            <person name="Rogers T.H."/>
            <person name="Ramsay J.P."/>
            <person name="Wang P."/>
            <person name="Terpolilli J."/>
        </authorList>
    </citation>
    <scope>NUCLEOTIDE SEQUENCE [LARGE SCALE GENOMIC DNA]</scope>
    <source>
        <strain evidence="8">WSM5005</strain>
    </source>
</reference>
<dbReference type="InterPro" id="IPR013686">
    <property type="entry name" value="Polypept-transport_assoc_ShlB"/>
</dbReference>
<name>A0A1I9YQ95_9BURK</name>
<dbReference type="InterPro" id="IPR051544">
    <property type="entry name" value="TPS_OM_transporter"/>
</dbReference>
<dbReference type="STRING" id="754502.BJG93_16885"/>
<dbReference type="AlphaFoldDB" id="A0A1I9YQ95"/>
<proteinExistence type="predicted"/>
<dbReference type="PANTHER" id="PTHR34597">
    <property type="entry name" value="SLR1661 PROTEIN"/>
    <property type="match status" value="1"/>
</dbReference>
<dbReference type="Gene3D" id="3.10.20.310">
    <property type="entry name" value="membrane protein fhac"/>
    <property type="match status" value="1"/>
</dbReference>
<dbReference type="Pfam" id="PF03865">
    <property type="entry name" value="ShlB"/>
    <property type="match status" value="1"/>
</dbReference>
<keyword evidence="5" id="KW-0732">Signal</keyword>
<feature type="chain" id="PRO_5034885474" evidence="5">
    <location>
        <begin position="46"/>
        <end position="603"/>
    </location>
</feature>
<evidence type="ECO:0000256" key="5">
    <source>
        <dbReference type="SAM" id="SignalP"/>
    </source>
</evidence>
<evidence type="ECO:0000313" key="9">
    <source>
        <dbReference type="Proteomes" id="UP000179860"/>
    </source>
</evidence>
<dbReference type="KEGG" id="pspw:BJG93_16885"/>
<protein>
    <submittedName>
        <fullName evidence="8">BamA/TamA family outer membrane protein</fullName>
    </submittedName>
</protein>
<keyword evidence="3" id="KW-0998">Cell outer membrane</keyword>
<evidence type="ECO:0000259" key="6">
    <source>
        <dbReference type="Pfam" id="PF03865"/>
    </source>
</evidence>
<feature type="region of interest" description="Disordered" evidence="4">
    <location>
        <begin position="56"/>
        <end position="78"/>
    </location>
</feature>
<evidence type="ECO:0000256" key="3">
    <source>
        <dbReference type="ARBA" id="ARBA00023237"/>
    </source>
</evidence>
<dbReference type="Pfam" id="PF08479">
    <property type="entry name" value="POTRA_2"/>
    <property type="match status" value="1"/>
</dbReference>
<organism evidence="8 9">
    <name type="scientific">Paraburkholderia sprentiae WSM5005</name>
    <dbReference type="NCBI Taxonomy" id="754502"/>
    <lineage>
        <taxon>Bacteria</taxon>
        <taxon>Pseudomonadati</taxon>
        <taxon>Pseudomonadota</taxon>
        <taxon>Betaproteobacteria</taxon>
        <taxon>Burkholderiales</taxon>
        <taxon>Burkholderiaceae</taxon>
        <taxon>Paraburkholderia</taxon>
    </lineage>
</organism>
<dbReference type="GO" id="GO:0046819">
    <property type="term" value="P:protein secretion by the type V secretion system"/>
    <property type="evidence" value="ECO:0007669"/>
    <property type="project" value="TreeGrafter"/>
</dbReference>
<keyword evidence="2" id="KW-0812">Transmembrane</keyword>
<sequence>MRYALYVTSKVHQFMHKPHTWCRIKAVSPCSIALVGILASSHAHAQALPSAGSLLNQQQQLAQPPKPQSTTPAELGLPAQPEAGLHAQAPELSVQLRSIKFNGDTDLAAKEDLSALTQPMVGKTLGHAGLQQLADTLTEYLRGRGYVLARAYLPPQDLTEGNLIVTLVAGRLQSGDQRISIAGRTRSSHERLASIAEAALPQGVPLKKEDLERALLLINDQPGITAHASLAKGDEPGTSKLLVNATQGPVVSGQLSVDNYGNRSTGTVRGNAILSLADPLRIGDQLTLGLSKTSGSEVANLGYSVPLTASGLHLLMGGSYLHYRVNQDTYSALDLSGDAVVGSVGLDYPLIRSRTQNLNATALYEHKQLRDNGLGTNLSKRKLDDATLALAGNRFDGLGAGGVVEGRVALTVGHANLSGNAEDAAADAMSARAAGNYAKLVLNLSRLQTLDKDWSLYAGVAAQLANQNLDSSEKFLLGGPTGVRGYPVGEAAGDEGWLSTLELRRYIDVGLPAVKVQALAFFDAGQISLHHRPWAGSTPNADNTNSYWLTSAGLGVNAWSGRWNVHGAVARTIGRNPGSSPTGANADGLATDWRAWIQVGMAF</sequence>
<evidence type="ECO:0000256" key="4">
    <source>
        <dbReference type="SAM" id="MobiDB-lite"/>
    </source>
</evidence>
<gene>
    <name evidence="8" type="ORF">BJG93_16885</name>
</gene>
<feature type="domain" description="Polypeptide-transport-associated ShlB-type" evidence="7">
    <location>
        <begin position="95"/>
        <end position="170"/>
    </location>
</feature>
<evidence type="ECO:0000256" key="2">
    <source>
        <dbReference type="ARBA" id="ARBA00022692"/>
    </source>
</evidence>
<evidence type="ECO:0000259" key="7">
    <source>
        <dbReference type="Pfam" id="PF08479"/>
    </source>
</evidence>
<feature type="domain" description="Haemolysin activator HlyB C-terminal" evidence="6">
    <location>
        <begin position="237"/>
        <end position="532"/>
    </location>
</feature>
<dbReference type="GO" id="GO:0008320">
    <property type="term" value="F:protein transmembrane transporter activity"/>
    <property type="evidence" value="ECO:0007669"/>
    <property type="project" value="TreeGrafter"/>
</dbReference>